<evidence type="ECO:0000259" key="12">
    <source>
        <dbReference type="SMART" id="SM00409"/>
    </source>
</evidence>
<keyword evidence="5" id="KW-1133">Transmembrane helix</keyword>
<keyword evidence="2" id="KW-1003">Cell membrane</keyword>
<dbReference type="AlphaFoldDB" id="A0AAV1HB89"/>
<dbReference type="GO" id="GO:0071222">
    <property type="term" value="P:cellular response to lipopolysaccharide"/>
    <property type="evidence" value="ECO:0007669"/>
    <property type="project" value="TreeGrafter"/>
</dbReference>
<dbReference type="GO" id="GO:0007166">
    <property type="term" value="P:cell surface receptor signaling pathway"/>
    <property type="evidence" value="ECO:0007669"/>
    <property type="project" value="TreeGrafter"/>
</dbReference>
<feature type="signal peptide" evidence="11">
    <location>
        <begin position="1"/>
        <end position="25"/>
    </location>
</feature>
<dbReference type="InterPro" id="IPR013783">
    <property type="entry name" value="Ig-like_fold"/>
</dbReference>
<organism evidence="13 14">
    <name type="scientific">Xyrichtys novacula</name>
    <name type="common">Pearly razorfish</name>
    <name type="synonym">Hemipteronotus novacula</name>
    <dbReference type="NCBI Taxonomy" id="13765"/>
    <lineage>
        <taxon>Eukaryota</taxon>
        <taxon>Metazoa</taxon>
        <taxon>Chordata</taxon>
        <taxon>Craniata</taxon>
        <taxon>Vertebrata</taxon>
        <taxon>Euteleostomi</taxon>
        <taxon>Actinopterygii</taxon>
        <taxon>Neopterygii</taxon>
        <taxon>Teleostei</taxon>
        <taxon>Neoteleostei</taxon>
        <taxon>Acanthomorphata</taxon>
        <taxon>Eupercaria</taxon>
        <taxon>Labriformes</taxon>
        <taxon>Labridae</taxon>
        <taxon>Xyrichtys</taxon>
    </lineage>
</organism>
<dbReference type="GO" id="GO:0042130">
    <property type="term" value="P:negative regulation of T cell proliferation"/>
    <property type="evidence" value="ECO:0007669"/>
    <property type="project" value="TreeGrafter"/>
</dbReference>
<keyword evidence="14" id="KW-1185">Reference proteome</keyword>
<dbReference type="InterPro" id="IPR003599">
    <property type="entry name" value="Ig_sub"/>
</dbReference>
<evidence type="ECO:0000256" key="9">
    <source>
        <dbReference type="ARBA" id="ARBA00023180"/>
    </source>
</evidence>
<reference evidence="13" key="1">
    <citation type="submission" date="2023-08" db="EMBL/GenBank/DDBJ databases">
        <authorList>
            <person name="Alioto T."/>
            <person name="Alioto T."/>
            <person name="Gomez Garrido J."/>
        </authorList>
    </citation>
    <scope>NUCLEOTIDE SEQUENCE</scope>
</reference>
<accession>A0AAV1HB89</accession>
<dbReference type="PANTHER" id="PTHR25466">
    <property type="entry name" value="T-LYMPHOCYTE ACTIVATION ANTIGEN"/>
    <property type="match status" value="1"/>
</dbReference>
<evidence type="ECO:0000256" key="3">
    <source>
        <dbReference type="ARBA" id="ARBA00022692"/>
    </source>
</evidence>
<evidence type="ECO:0000256" key="11">
    <source>
        <dbReference type="SAM" id="SignalP"/>
    </source>
</evidence>
<dbReference type="GO" id="GO:0042102">
    <property type="term" value="P:positive regulation of T cell proliferation"/>
    <property type="evidence" value="ECO:0007669"/>
    <property type="project" value="TreeGrafter"/>
</dbReference>
<keyword evidence="7" id="KW-1015">Disulfide bond</keyword>
<evidence type="ECO:0000256" key="5">
    <source>
        <dbReference type="ARBA" id="ARBA00022989"/>
    </source>
</evidence>
<keyword evidence="8" id="KW-0675">Receptor</keyword>
<evidence type="ECO:0000256" key="2">
    <source>
        <dbReference type="ARBA" id="ARBA00022475"/>
    </source>
</evidence>
<proteinExistence type="predicted"/>
<dbReference type="Gene3D" id="2.60.40.10">
    <property type="entry name" value="Immunoglobulins"/>
    <property type="match status" value="1"/>
</dbReference>
<dbReference type="SMART" id="SM00409">
    <property type="entry name" value="IG"/>
    <property type="match status" value="2"/>
</dbReference>
<dbReference type="InterPro" id="IPR051713">
    <property type="entry name" value="T-cell_Activation_Regulation"/>
</dbReference>
<keyword evidence="3" id="KW-0812">Transmembrane</keyword>
<evidence type="ECO:0000313" key="13">
    <source>
        <dbReference type="EMBL" id="CAJ1082875.1"/>
    </source>
</evidence>
<dbReference type="InterPro" id="IPR036179">
    <property type="entry name" value="Ig-like_dom_sf"/>
</dbReference>
<evidence type="ECO:0000256" key="1">
    <source>
        <dbReference type="ARBA" id="ARBA00004251"/>
    </source>
</evidence>
<dbReference type="GO" id="GO:0006955">
    <property type="term" value="P:immune response"/>
    <property type="evidence" value="ECO:0007669"/>
    <property type="project" value="TreeGrafter"/>
</dbReference>
<dbReference type="EMBL" id="OY660884">
    <property type="protein sequence ID" value="CAJ1082875.1"/>
    <property type="molecule type" value="Genomic_DNA"/>
</dbReference>
<dbReference type="InterPro" id="IPR013106">
    <property type="entry name" value="Ig_V-set"/>
</dbReference>
<dbReference type="GO" id="GO:0031295">
    <property type="term" value="P:T cell costimulation"/>
    <property type="evidence" value="ECO:0007669"/>
    <property type="project" value="TreeGrafter"/>
</dbReference>
<sequence>MKTPTLLRRIFIHLPCFLIRSLVDSSPLSSSLNPLPVTCEVGKQAVLPCSWKSRLGEVNLPTCYVQWENPPETVFEKQGERQFEAEAFEGRLEVPKDKLESGNCSLIIHDVQMLDTGRYESFMVVDGVKSTKTRVFIQSVRLSVIDYKSHQTRAPGQDLVLDLHTSQSMRVVFMNRTRSEWAVLWMREDGDNQRFQKHPLREELVMTGLTPADEGTYKVVDKHGLAVNTVQLSVKEGLSLPGTSQRQENRELTGGASKNFSSALLFLSVLVTVFQRKYNL</sequence>
<evidence type="ECO:0000256" key="7">
    <source>
        <dbReference type="ARBA" id="ARBA00023157"/>
    </source>
</evidence>
<keyword evidence="10" id="KW-0393">Immunoglobulin domain</keyword>
<keyword evidence="6" id="KW-0472">Membrane</keyword>
<evidence type="ECO:0000256" key="4">
    <source>
        <dbReference type="ARBA" id="ARBA00022729"/>
    </source>
</evidence>
<gene>
    <name evidence="13" type="ORF">XNOV1_A026392</name>
</gene>
<feature type="domain" description="Immunoglobulin" evidence="12">
    <location>
        <begin position="34"/>
        <end position="138"/>
    </location>
</feature>
<feature type="chain" id="PRO_5044021594" evidence="11">
    <location>
        <begin position="26"/>
        <end position="280"/>
    </location>
</feature>
<evidence type="ECO:0000256" key="10">
    <source>
        <dbReference type="ARBA" id="ARBA00023319"/>
    </source>
</evidence>
<keyword evidence="9" id="KW-0325">Glycoprotein</keyword>
<evidence type="ECO:0000313" key="14">
    <source>
        <dbReference type="Proteomes" id="UP001178508"/>
    </source>
</evidence>
<dbReference type="SUPFAM" id="SSF48726">
    <property type="entry name" value="Immunoglobulin"/>
    <property type="match status" value="1"/>
</dbReference>
<protein>
    <submittedName>
        <fullName evidence="13">Uncharacterized protein LOC110000223 isoform X1</fullName>
    </submittedName>
</protein>
<dbReference type="PANTHER" id="PTHR25466:SF11">
    <property type="entry name" value="GALECTIN 17-RELATED"/>
    <property type="match status" value="1"/>
</dbReference>
<dbReference type="Pfam" id="PF07686">
    <property type="entry name" value="V-set"/>
    <property type="match status" value="1"/>
</dbReference>
<evidence type="ECO:0000256" key="8">
    <source>
        <dbReference type="ARBA" id="ARBA00023170"/>
    </source>
</evidence>
<evidence type="ECO:0000256" key="6">
    <source>
        <dbReference type="ARBA" id="ARBA00023136"/>
    </source>
</evidence>
<name>A0AAV1HB89_XYRNO</name>
<comment type="subcellular location">
    <subcellularLocation>
        <location evidence="1">Cell membrane</location>
        <topology evidence="1">Single-pass type I membrane protein</topology>
    </subcellularLocation>
</comment>
<feature type="domain" description="Immunoglobulin" evidence="12">
    <location>
        <begin position="148"/>
        <end position="235"/>
    </location>
</feature>
<keyword evidence="4 11" id="KW-0732">Signal</keyword>
<dbReference type="GO" id="GO:0009897">
    <property type="term" value="C:external side of plasma membrane"/>
    <property type="evidence" value="ECO:0007669"/>
    <property type="project" value="TreeGrafter"/>
</dbReference>
<dbReference type="Proteomes" id="UP001178508">
    <property type="component" value="Chromosome 21"/>
</dbReference>